<evidence type="ECO:0000313" key="3">
    <source>
        <dbReference type="EMBL" id="KAF4506912.1"/>
    </source>
</evidence>
<dbReference type="GO" id="GO:0006364">
    <property type="term" value="P:rRNA processing"/>
    <property type="evidence" value="ECO:0007669"/>
    <property type="project" value="InterPro"/>
</dbReference>
<keyword evidence="4" id="KW-1185">Reference proteome</keyword>
<organism evidence="2 4">
    <name type="scientific">Ophiocordyceps sinensis</name>
    <dbReference type="NCBI Taxonomy" id="72228"/>
    <lineage>
        <taxon>Eukaryota</taxon>
        <taxon>Fungi</taxon>
        <taxon>Dikarya</taxon>
        <taxon>Ascomycota</taxon>
        <taxon>Pezizomycotina</taxon>
        <taxon>Sordariomycetes</taxon>
        <taxon>Hypocreomycetidae</taxon>
        <taxon>Hypocreales</taxon>
        <taxon>Ophiocordycipitaceae</taxon>
        <taxon>Ophiocordyceps</taxon>
    </lineage>
</organism>
<dbReference type="EMBL" id="JAAVMX010000007">
    <property type="protein sequence ID" value="KAF4506912.1"/>
    <property type="molecule type" value="Genomic_DNA"/>
</dbReference>
<gene>
    <name evidence="3" type="ORF">G6O67_006945</name>
    <name evidence="2" type="ORF">G6O67_008861</name>
</gene>
<dbReference type="OrthoDB" id="5245631at2759"/>
<feature type="region of interest" description="Disordered" evidence="1">
    <location>
        <begin position="1"/>
        <end position="222"/>
    </location>
</feature>
<dbReference type="GO" id="GO:0030515">
    <property type="term" value="F:snoRNA binding"/>
    <property type="evidence" value="ECO:0007669"/>
    <property type="project" value="InterPro"/>
</dbReference>
<evidence type="ECO:0000313" key="4">
    <source>
        <dbReference type="Proteomes" id="UP000557566"/>
    </source>
</evidence>
<evidence type="ECO:0008006" key="5">
    <source>
        <dbReference type="Google" id="ProtNLM"/>
    </source>
</evidence>
<sequence>MTVQTRKRKAALEQAASKAQEEASADTSPKRQKLPMRSKGVDALPNQKAAGKSTLITFDDDDNADQPVAAPVRARETAVPSTAEQEPSDDSDDSDDDAAPEAVSTAQVASEMKKSAQASQRAAREQAAAEKRKRQERDVLLKKQAEERKRADHAIAAAALQDGEDDVPPTKQQEATGRRRRTDRVQVPDLLPLEFLTDDSSGEDEADEGEAGDSGARPRRRKIAAVEKRLTRLDRGPQDEWIGTTVYRVAAKLDERLAPKAKRSSLSIKERLLQRNRTAAKPRSGFFTTK</sequence>
<reference evidence="2 4" key="1">
    <citation type="journal article" date="2020" name="Genome Biol. Evol.">
        <title>A new high-quality draft genome assembly of the Chinese cordyceps Ophiocordyceps sinensis.</title>
        <authorList>
            <person name="Shu R."/>
            <person name="Zhang J."/>
            <person name="Meng Q."/>
            <person name="Zhang H."/>
            <person name="Zhou G."/>
            <person name="Li M."/>
            <person name="Wu P."/>
            <person name="Zhao Y."/>
            <person name="Chen C."/>
            <person name="Qin Q."/>
        </authorList>
    </citation>
    <scope>NUCLEOTIDE SEQUENCE [LARGE SCALE GENOMIC DNA]</scope>
    <source>
        <strain evidence="2 4">IOZ07</strain>
    </source>
</reference>
<evidence type="ECO:0000256" key="1">
    <source>
        <dbReference type="SAM" id="MobiDB-lite"/>
    </source>
</evidence>
<dbReference type="Proteomes" id="UP000557566">
    <property type="component" value="Unassembled WGS sequence"/>
</dbReference>
<name>A0A8H4LPM0_9HYPO</name>
<dbReference type="EMBL" id="JAAVMX010000014">
    <property type="protein sequence ID" value="KAF4503809.1"/>
    <property type="molecule type" value="Genomic_DNA"/>
</dbReference>
<dbReference type="InterPro" id="IPR013268">
    <property type="entry name" value="UTP16"/>
</dbReference>
<dbReference type="Pfam" id="PF08297">
    <property type="entry name" value="U3_snoRNA_assoc"/>
    <property type="match status" value="1"/>
</dbReference>
<feature type="compositionally biased region" description="Basic and acidic residues" evidence="1">
    <location>
        <begin position="122"/>
        <end position="153"/>
    </location>
</feature>
<dbReference type="AlphaFoldDB" id="A0A8H4LPM0"/>
<protein>
    <recommendedName>
        <fullName evidence="5">U3 snoRNA associated</fullName>
    </recommendedName>
</protein>
<proteinExistence type="predicted"/>
<feature type="compositionally biased region" description="Acidic residues" evidence="1">
    <location>
        <begin position="86"/>
        <end position="99"/>
    </location>
</feature>
<comment type="caution">
    <text evidence="2">The sequence shown here is derived from an EMBL/GenBank/DDBJ whole genome shotgun (WGS) entry which is preliminary data.</text>
</comment>
<accession>A0A8H4LPM0</accession>
<evidence type="ECO:0000313" key="2">
    <source>
        <dbReference type="EMBL" id="KAF4503809.1"/>
    </source>
</evidence>
<feature type="compositionally biased region" description="Acidic residues" evidence="1">
    <location>
        <begin position="196"/>
        <end position="211"/>
    </location>
</feature>